<dbReference type="EMBL" id="CP028844">
    <property type="protein sequence ID" value="AWB25770.1"/>
    <property type="molecule type" value="Genomic_DNA"/>
</dbReference>
<dbReference type="InterPro" id="IPR037523">
    <property type="entry name" value="VOC_core"/>
</dbReference>
<dbReference type="InterPro" id="IPR004360">
    <property type="entry name" value="Glyas_Fos-R_dOase_dom"/>
</dbReference>
<evidence type="ECO:0000313" key="5">
    <source>
        <dbReference type="Proteomes" id="UP000244755"/>
    </source>
</evidence>
<protein>
    <submittedName>
        <fullName evidence="4">VOC family protein</fullName>
    </submittedName>
</protein>
<name>A0A2R4WW78_9HYPH</name>
<dbReference type="PANTHER" id="PTHR43048">
    <property type="entry name" value="METHYLMALONYL-COA EPIMERASE"/>
    <property type="match status" value="1"/>
</dbReference>
<dbReference type="Proteomes" id="UP000244755">
    <property type="component" value="Chromosome 2"/>
</dbReference>
<keyword evidence="1" id="KW-0479">Metal-binding</keyword>
<dbReference type="PANTHER" id="PTHR43048:SF3">
    <property type="entry name" value="METHYLMALONYL-COA EPIMERASE, MITOCHONDRIAL"/>
    <property type="match status" value="1"/>
</dbReference>
<dbReference type="AlphaFoldDB" id="A0A2R4WW78"/>
<feature type="region of interest" description="Disordered" evidence="2">
    <location>
        <begin position="1"/>
        <end position="20"/>
    </location>
</feature>
<evidence type="ECO:0000259" key="3">
    <source>
        <dbReference type="PROSITE" id="PS51819"/>
    </source>
</evidence>
<dbReference type="Pfam" id="PF00903">
    <property type="entry name" value="Glyoxalase"/>
    <property type="match status" value="1"/>
</dbReference>
<dbReference type="Gene3D" id="3.10.180.10">
    <property type="entry name" value="2,3-Dihydroxybiphenyl 1,2-Dioxygenase, domain 1"/>
    <property type="match status" value="1"/>
</dbReference>
<dbReference type="SUPFAM" id="SSF54593">
    <property type="entry name" value="Glyoxalase/Bleomycin resistance protein/Dihydroxybiphenyl dioxygenase"/>
    <property type="match status" value="1"/>
</dbReference>
<dbReference type="InterPro" id="IPR029068">
    <property type="entry name" value="Glyas_Bleomycin-R_OHBP_Dase"/>
</dbReference>
<evidence type="ECO:0000256" key="2">
    <source>
        <dbReference type="SAM" id="MobiDB-lite"/>
    </source>
</evidence>
<keyword evidence="5" id="KW-1185">Reference proteome</keyword>
<dbReference type="GO" id="GO:0046872">
    <property type="term" value="F:metal ion binding"/>
    <property type="evidence" value="ECO:0007669"/>
    <property type="project" value="UniProtKB-KW"/>
</dbReference>
<organism evidence="4 5">
    <name type="scientific">Methylobacterium currus</name>
    <dbReference type="NCBI Taxonomy" id="2051553"/>
    <lineage>
        <taxon>Bacteria</taxon>
        <taxon>Pseudomonadati</taxon>
        <taxon>Pseudomonadota</taxon>
        <taxon>Alphaproteobacteria</taxon>
        <taxon>Hyphomicrobiales</taxon>
        <taxon>Methylobacteriaceae</taxon>
        <taxon>Methylobacterium</taxon>
    </lineage>
</organism>
<accession>A0A2R4WW78</accession>
<proteinExistence type="predicted"/>
<dbReference type="CDD" id="cd06587">
    <property type="entry name" value="VOC"/>
    <property type="match status" value="1"/>
</dbReference>
<sequence length="149" mass="16182">MALFSPPRKPSSPLASMRGDHAGVRVPDFDAAVAWYTEKLDFRLTATTEAVGLKWGFLAPPDDDDFQIEIAAGPGAVDRPGAGEIEASLGQRGWHHLCLKVDSIEDTLAELGRRGVTIVAGPLEYEPIRRRGGFFADPWGNLIEIIQDA</sequence>
<dbReference type="KEGG" id="mee:DA075_33615"/>
<dbReference type="OrthoDB" id="2613830at2"/>
<dbReference type="InterPro" id="IPR051785">
    <property type="entry name" value="MMCE/EMCE_epimerase"/>
</dbReference>
<reference evidence="4 5" key="1">
    <citation type="submission" date="2018-04" db="EMBL/GenBank/DDBJ databases">
        <title>Methylobacterium sp. PR1016A genome.</title>
        <authorList>
            <person name="Park W."/>
        </authorList>
    </citation>
    <scope>NUCLEOTIDE SEQUENCE [LARGE SCALE GENOMIC DNA]</scope>
    <source>
        <strain evidence="4 5">PR1016A</strain>
    </source>
</reference>
<gene>
    <name evidence="4" type="ORF">DA075_33615</name>
</gene>
<dbReference type="PROSITE" id="PS51819">
    <property type="entry name" value="VOC"/>
    <property type="match status" value="1"/>
</dbReference>
<evidence type="ECO:0000256" key="1">
    <source>
        <dbReference type="ARBA" id="ARBA00022723"/>
    </source>
</evidence>
<dbReference type="GO" id="GO:0004493">
    <property type="term" value="F:methylmalonyl-CoA epimerase activity"/>
    <property type="evidence" value="ECO:0007669"/>
    <property type="project" value="TreeGrafter"/>
</dbReference>
<feature type="domain" description="VOC" evidence="3">
    <location>
        <begin position="18"/>
        <end position="148"/>
    </location>
</feature>
<dbReference type="GO" id="GO:0046491">
    <property type="term" value="P:L-methylmalonyl-CoA metabolic process"/>
    <property type="evidence" value="ECO:0007669"/>
    <property type="project" value="TreeGrafter"/>
</dbReference>
<dbReference type="RefSeq" id="WP_099957405.1">
    <property type="nucleotide sequence ID" value="NZ_CP028844.1"/>
</dbReference>
<evidence type="ECO:0000313" key="4">
    <source>
        <dbReference type="EMBL" id="AWB25770.1"/>
    </source>
</evidence>